<dbReference type="PANTHER" id="PTHR19303:SF71">
    <property type="entry name" value="ZINC FINGER PHD-TYPE DOMAIN-CONTAINING PROTEIN"/>
    <property type="match status" value="1"/>
</dbReference>
<dbReference type="InterPro" id="IPR050863">
    <property type="entry name" value="CenT-Element_Derived"/>
</dbReference>
<feature type="region of interest" description="Disordered" evidence="1">
    <location>
        <begin position="48"/>
        <end position="79"/>
    </location>
</feature>
<dbReference type="PANTHER" id="PTHR19303">
    <property type="entry name" value="TRANSPOSON"/>
    <property type="match status" value="1"/>
</dbReference>
<evidence type="ECO:0000259" key="2">
    <source>
        <dbReference type="Pfam" id="PF03184"/>
    </source>
</evidence>
<dbReference type="AlphaFoldDB" id="A0A8D8YW82"/>
<dbReference type="EMBL" id="HBUF01395823">
    <property type="protein sequence ID" value="CAG6735486.1"/>
    <property type="molecule type" value="Transcribed_RNA"/>
</dbReference>
<proteinExistence type="predicted"/>
<dbReference type="InterPro" id="IPR004875">
    <property type="entry name" value="DDE_SF_endonuclease_dom"/>
</dbReference>
<dbReference type="GO" id="GO:0003677">
    <property type="term" value="F:DNA binding"/>
    <property type="evidence" value="ECO:0007669"/>
    <property type="project" value="TreeGrafter"/>
</dbReference>
<sequence length="459" mass="51855">MSLFSLSETNSCCLERIKTEPLDDTNDFPAESKNQPDMGVDPLAVVKHESSDPTSDDNNASQLSGMPRRLRRKTTKGQYDPENMKQACELVLKGRTIRYVCKLFNVNRETVRRKVNALKDNKKVTFSPVYNHRQVFNQNQEEQIAHYLKLSCAMFYGLTPTDCRKLAYQTAKVNGMRYPSSWSQEEKAGDDWLRSFLQRNRLSLRSPEGRSLSRASAFNRANVEVFFDNFMKLVDKHPSLCDPSRIFNLDETSVVENGKALTPTGIRAQYQGRGTLVTTCCIIRADGNVLPPVMVFPCVNYNPCMIKGAPANTLGLAHSSGWMNSELFVETLAHFIKYSCSTPENPSLLIYDDHESHMNIQVYDLAQANGVHILTIPPHSTHKMQPLDVGVYSLFQTHYTNAIKSRMIRNPAQNLSIYEVAAFVGEAFLKAFTPLNIMNAFKKTGIYPTYPDIFQDSDG</sequence>
<name>A0A8D8YW82_9HEMI</name>
<dbReference type="Pfam" id="PF03184">
    <property type="entry name" value="DDE_1"/>
    <property type="match status" value="1"/>
</dbReference>
<feature type="domain" description="DDE-1" evidence="2">
    <location>
        <begin position="276"/>
        <end position="429"/>
    </location>
</feature>
<evidence type="ECO:0000313" key="3">
    <source>
        <dbReference type="EMBL" id="CAG6735486.1"/>
    </source>
</evidence>
<protein>
    <recommendedName>
        <fullName evidence="2">DDE-1 domain-containing protein</fullName>
    </recommendedName>
</protein>
<organism evidence="3">
    <name type="scientific">Cacopsylla melanoneura</name>
    <dbReference type="NCBI Taxonomy" id="428564"/>
    <lineage>
        <taxon>Eukaryota</taxon>
        <taxon>Metazoa</taxon>
        <taxon>Ecdysozoa</taxon>
        <taxon>Arthropoda</taxon>
        <taxon>Hexapoda</taxon>
        <taxon>Insecta</taxon>
        <taxon>Pterygota</taxon>
        <taxon>Neoptera</taxon>
        <taxon>Paraneoptera</taxon>
        <taxon>Hemiptera</taxon>
        <taxon>Sternorrhyncha</taxon>
        <taxon>Psylloidea</taxon>
        <taxon>Psyllidae</taxon>
        <taxon>Psyllinae</taxon>
        <taxon>Cacopsylla</taxon>
    </lineage>
</organism>
<dbReference type="GO" id="GO:0005634">
    <property type="term" value="C:nucleus"/>
    <property type="evidence" value="ECO:0007669"/>
    <property type="project" value="TreeGrafter"/>
</dbReference>
<reference evidence="3" key="1">
    <citation type="submission" date="2021-05" db="EMBL/GenBank/DDBJ databases">
        <authorList>
            <person name="Alioto T."/>
            <person name="Alioto T."/>
            <person name="Gomez Garrido J."/>
        </authorList>
    </citation>
    <scope>NUCLEOTIDE SEQUENCE</scope>
</reference>
<evidence type="ECO:0000256" key="1">
    <source>
        <dbReference type="SAM" id="MobiDB-lite"/>
    </source>
</evidence>
<accession>A0A8D8YW82</accession>
<feature type="compositionally biased region" description="Polar residues" evidence="1">
    <location>
        <begin position="52"/>
        <end position="64"/>
    </location>
</feature>